<gene>
    <name evidence="1" type="ORF">RRG08_025720</name>
</gene>
<reference evidence="1" key="1">
    <citation type="journal article" date="2023" name="G3 (Bethesda)">
        <title>A reference genome for the long-term kleptoplast-retaining sea slug Elysia crispata morphotype clarki.</title>
        <authorList>
            <person name="Eastman K.E."/>
            <person name="Pendleton A.L."/>
            <person name="Shaikh M.A."/>
            <person name="Suttiyut T."/>
            <person name="Ogas R."/>
            <person name="Tomko P."/>
            <person name="Gavelis G."/>
            <person name="Widhalm J.R."/>
            <person name="Wisecaver J.H."/>
        </authorList>
    </citation>
    <scope>NUCLEOTIDE SEQUENCE</scope>
    <source>
        <strain evidence="1">ECLA1</strain>
    </source>
</reference>
<comment type="caution">
    <text evidence="1">The sequence shown here is derived from an EMBL/GenBank/DDBJ whole genome shotgun (WGS) entry which is preliminary data.</text>
</comment>
<evidence type="ECO:0000313" key="1">
    <source>
        <dbReference type="EMBL" id="KAK3787454.1"/>
    </source>
</evidence>
<name>A0AAE1DY96_9GAST</name>
<dbReference type="AlphaFoldDB" id="A0AAE1DY96"/>
<accession>A0AAE1DY96</accession>
<proteinExistence type="predicted"/>
<sequence length="144" mass="16803">MQRARLGAYLRFKKKQRKAKWGITANERIREATKEAGWKHRLYVIPILCAQGSYANSGRSRAPRQVAEGYSGALSLVALREPFIIITAHKNHVRDCRRIFKPSQHYHSDRNWGTNTVKKLSGGSYQYSSRTHPEYWIFLLKWDI</sequence>
<dbReference type="EMBL" id="JAWDGP010001864">
    <property type="protein sequence ID" value="KAK3787454.1"/>
    <property type="molecule type" value="Genomic_DNA"/>
</dbReference>
<protein>
    <submittedName>
        <fullName evidence="1">Uncharacterized protein</fullName>
    </submittedName>
</protein>
<keyword evidence="2" id="KW-1185">Reference proteome</keyword>
<organism evidence="1 2">
    <name type="scientific">Elysia crispata</name>
    <name type="common">lettuce slug</name>
    <dbReference type="NCBI Taxonomy" id="231223"/>
    <lineage>
        <taxon>Eukaryota</taxon>
        <taxon>Metazoa</taxon>
        <taxon>Spiralia</taxon>
        <taxon>Lophotrochozoa</taxon>
        <taxon>Mollusca</taxon>
        <taxon>Gastropoda</taxon>
        <taxon>Heterobranchia</taxon>
        <taxon>Euthyneura</taxon>
        <taxon>Panpulmonata</taxon>
        <taxon>Sacoglossa</taxon>
        <taxon>Placobranchoidea</taxon>
        <taxon>Plakobranchidae</taxon>
        <taxon>Elysia</taxon>
    </lineage>
</organism>
<evidence type="ECO:0000313" key="2">
    <source>
        <dbReference type="Proteomes" id="UP001283361"/>
    </source>
</evidence>
<dbReference type="Proteomes" id="UP001283361">
    <property type="component" value="Unassembled WGS sequence"/>
</dbReference>